<dbReference type="GeneID" id="100899959"/>
<proteinExistence type="predicted"/>
<dbReference type="Pfam" id="PF05380">
    <property type="entry name" value="Peptidase_A17"/>
    <property type="match status" value="1"/>
</dbReference>
<keyword evidence="1" id="KW-1185">Reference proteome</keyword>
<dbReference type="AlphaFoldDB" id="A0AAJ6QPX1"/>
<dbReference type="PANTHER" id="PTHR47331:SF1">
    <property type="entry name" value="GAG-LIKE PROTEIN"/>
    <property type="match status" value="1"/>
</dbReference>
<name>A0AAJ6QPX1_9ACAR</name>
<dbReference type="SUPFAM" id="SSF56672">
    <property type="entry name" value="DNA/RNA polymerases"/>
    <property type="match status" value="1"/>
</dbReference>
<dbReference type="PANTHER" id="PTHR47331">
    <property type="entry name" value="PHD-TYPE DOMAIN-CONTAINING PROTEIN"/>
    <property type="match status" value="1"/>
</dbReference>
<dbReference type="RefSeq" id="XP_003740016.1">
    <property type="nucleotide sequence ID" value="XM_003739968.1"/>
</dbReference>
<evidence type="ECO:0000313" key="2">
    <source>
        <dbReference type="RefSeq" id="XP_003740016.1"/>
    </source>
</evidence>
<organism evidence="1 2">
    <name type="scientific">Galendromus occidentalis</name>
    <name type="common">western predatory mite</name>
    <dbReference type="NCBI Taxonomy" id="34638"/>
    <lineage>
        <taxon>Eukaryota</taxon>
        <taxon>Metazoa</taxon>
        <taxon>Ecdysozoa</taxon>
        <taxon>Arthropoda</taxon>
        <taxon>Chelicerata</taxon>
        <taxon>Arachnida</taxon>
        <taxon>Acari</taxon>
        <taxon>Parasitiformes</taxon>
        <taxon>Mesostigmata</taxon>
        <taxon>Gamasina</taxon>
        <taxon>Phytoseioidea</taxon>
        <taxon>Phytoseiidae</taxon>
        <taxon>Typhlodrominae</taxon>
        <taxon>Galendromus</taxon>
    </lineage>
</organism>
<gene>
    <name evidence="2" type="primary">LOC100899959</name>
</gene>
<reference evidence="2" key="1">
    <citation type="submission" date="2025-08" db="UniProtKB">
        <authorList>
            <consortium name="RefSeq"/>
        </authorList>
    </citation>
    <scope>IDENTIFICATION</scope>
</reference>
<dbReference type="KEGG" id="goe:100899959"/>
<dbReference type="Proteomes" id="UP000694867">
    <property type="component" value="Unplaced"/>
</dbReference>
<sequence length="495" mass="55651">MKQFLEGVQYSGRYYTVNFPKRETIDHFQNNYSTARTRLDRKIAQLQRDPIAYSRYHKEIMKFVDSGFAAAVPPDEFPALTRCDGSYFMPHHEAITSRPTGDRWRIVFDCSAKAGGQTSLNQHLLIGENPNPDLVTLLLNFRLRPVAVGADIAGAYMTLRVAERDQRLSQFLWRPPGSDEVHAFRMLRVTWGAASSGFLLAATIRHHLKRADGIAAGLGASLYADDCLQGFDTVAEAQQFTDAIREVLGSADMKLAKWKSSSQEVLDHLAASGVAPEDFDSAPGDLLKVLGVSWEPLRDRLRFVCPQRIRDLGLDGPVTKRGVLSAVASVSDPLGYLGPYLIRGKLIIQKLWTRKLEWNQRIPAELESELRAWAQEFRAFENSDIDRRNTTRMETATRHRLHLFGDASPLAYAAAAYLERVYADGTNECSLLMAKSKLAPREHQSLPRLELLAALIAVRLKNFLLERLDLKIDGVRFYTDSMIVYHWTTGAEPGS</sequence>
<dbReference type="GO" id="GO:0071897">
    <property type="term" value="P:DNA biosynthetic process"/>
    <property type="evidence" value="ECO:0007669"/>
    <property type="project" value="UniProtKB-ARBA"/>
</dbReference>
<dbReference type="InterPro" id="IPR008042">
    <property type="entry name" value="Retrotrans_Pao"/>
</dbReference>
<dbReference type="InterPro" id="IPR043502">
    <property type="entry name" value="DNA/RNA_pol_sf"/>
</dbReference>
<accession>A0AAJ6QPX1</accession>
<evidence type="ECO:0000313" key="1">
    <source>
        <dbReference type="Proteomes" id="UP000694867"/>
    </source>
</evidence>
<protein>
    <submittedName>
        <fullName evidence="2">Uncharacterized protein LOC100899959</fullName>
    </submittedName>
</protein>